<evidence type="ECO:0000313" key="8">
    <source>
        <dbReference type="Proteomes" id="UP001596031"/>
    </source>
</evidence>
<dbReference type="SUPFAM" id="SSF47384">
    <property type="entry name" value="Homodimeric domain of signal transducing histidine kinase"/>
    <property type="match status" value="1"/>
</dbReference>
<name>A0ABW0PJ05_9BURK</name>
<dbReference type="InterPro" id="IPR036890">
    <property type="entry name" value="HATPase_C_sf"/>
</dbReference>
<dbReference type="InterPro" id="IPR036097">
    <property type="entry name" value="HisK_dim/P_sf"/>
</dbReference>
<organism evidence="7 8">
    <name type="scientific">Massilia jejuensis</name>
    <dbReference type="NCBI Taxonomy" id="648894"/>
    <lineage>
        <taxon>Bacteria</taxon>
        <taxon>Pseudomonadati</taxon>
        <taxon>Pseudomonadota</taxon>
        <taxon>Betaproteobacteria</taxon>
        <taxon>Burkholderiales</taxon>
        <taxon>Oxalobacteraceae</taxon>
        <taxon>Telluria group</taxon>
        <taxon>Massilia</taxon>
    </lineage>
</organism>
<evidence type="ECO:0000256" key="4">
    <source>
        <dbReference type="PROSITE-ProRule" id="PRU00169"/>
    </source>
</evidence>
<accession>A0ABW0PJ05</accession>
<dbReference type="InterPro" id="IPR003594">
    <property type="entry name" value="HATPase_dom"/>
</dbReference>
<dbReference type="SUPFAM" id="SSF55874">
    <property type="entry name" value="ATPase domain of HSP90 chaperone/DNA topoisomerase II/histidine kinase"/>
    <property type="match status" value="1"/>
</dbReference>
<dbReference type="EC" id="2.7.13.3" evidence="2"/>
<dbReference type="PROSITE" id="PS50109">
    <property type="entry name" value="HIS_KIN"/>
    <property type="match status" value="1"/>
</dbReference>
<dbReference type="RefSeq" id="WP_379720543.1">
    <property type="nucleotide sequence ID" value="NZ_JBHSMS010000036.1"/>
</dbReference>
<protein>
    <recommendedName>
        <fullName evidence="2">histidine kinase</fullName>
        <ecNumber evidence="2">2.7.13.3</ecNumber>
    </recommendedName>
</protein>
<dbReference type="PANTHER" id="PTHR43065:SF42">
    <property type="entry name" value="TWO-COMPONENT SENSOR PPRA"/>
    <property type="match status" value="1"/>
</dbReference>
<dbReference type="InterPro" id="IPR005467">
    <property type="entry name" value="His_kinase_dom"/>
</dbReference>
<evidence type="ECO:0000313" key="7">
    <source>
        <dbReference type="EMBL" id="MFC5511597.1"/>
    </source>
</evidence>
<keyword evidence="8" id="KW-1185">Reference proteome</keyword>
<dbReference type="Proteomes" id="UP001596031">
    <property type="component" value="Unassembled WGS sequence"/>
</dbReference>
<keyword evidence="3 4" id="KW-0597">Phosphoprotein</keyword>
<gene>
    <name evidence="7" type="ORF">ACFPOU_10735</name>
</gene>
<dbReference type="EMBL" id="JBHSMS010000036">
    <property type="protein sequence ID" value="MFC5511597.1"/>
    <property type="molecule type" value="Genomic_DNA"/>
</dbReference>
<evidence type="ECO:0000259" key="5">
    <source>
        <dbReference type="PROSITE" id="PS50109"/>
    </source>
</evidence>
<dbReference type="SUPFAM" id="SSF52172">
    <property type="entry name" value="CheY-like"/>
    <property type="match status" value="2"/>
</dbReference>
<evidence type="ECO:0000256" key="3">
    <source>
        <dbReference type="ARBA" id="ARBA00022553"/>
    </source>
</evidence>
<dbReference type="InterPro" id="IPR001789">
    <property type="entry name" value="Sig_transdc_resp-reg_receiver"/>
</dbReference>
<dbReference type="PROSITE" id="PS50110">
    <property type="entry name" value="RESPONSE_REGULATORY"/>
    <property type="match status" value="1"/>
</dbReference>
<proteinExistence type="predicted"/>
<feature type="domain" description="Histidine kinase" evidence="5">
    <location>
        <begin position="199"/>
        <end position="422"/>
    </location>
</feature>
<dbReference type="SMART" id="SM00388">
    <property type="entry name" value="HisKA"/>
    <property type="match status" value="1"/>
</dbReference>
<evidence type="ECO:0000256" key="2">
    <source>
        <dbReference type="ARBA" id="ARBA00012438"/>
    </source>
</evidence>
<dbReference type="Pfam" id="PF02518">
    <property type="entry name" value="HATPase_c"/>
    <property type="match status" value="1"/>
</dbReference>
<dbReference type="InterPro" id="IPR003661">
    <property type="entry name" value="HisK_dim/P_dom"/>
</dbReference>
<dbReference type="PANTHER" id="PTHR43065">
    <property type="entry name" value="SENSOR HISTIDINE KINASE"/>
    <property type="match status" value="1"/>
</dbReference>
<dbReference type="SMART" id="SM00387">
    <property type="entry name" value="HATPase_c"/>
    <property type="match status" value="1"/>
</dbReference>
<dbReference type="InterPro" id="IPR011006">
    <property type="entry name" value="CheY-like_superfamily"/>
</dbReference>
<dbReference type="InterPro" id="IPR004358">
    <property type="entry name" value="Sig_transdc_His_kin-like_C"/>
</dbReference>
<dbReference type="Pfam" id="PF00072">
    <property type="entry name" value="Response_reg"/>
    <property type="match status" value="1"/>
</dbReference>
<dbReference type="CDD" id="cd00082">
    <property type="entry name" value="HisKA"/>
    <property type="match status" value="1"/>
</dbReference>
<sequence>MSSKDDAGTPAASAAIAVVFAPVAGDEAALRLLLEAEGVVVRACGDAAGFYASLDENAWCAIVTEEGLDRCSLHGLDASLRRQPAWSNLPFLTLAGRARAEVDSNRFARLARIGNITLIERPTSREVLLMSIRSALRTRRLQFAMREQWRALEQHASALEAAVEERTRSLEREVSERRRVERALAEARRLESLGRLTGGVAHDFNNILQVISGSETLLRMLLAKEPNPRLERSLDSIRRACAHGGALTQQLLAYARRQPLNNVVLDLHLYLNASADLLRDAVGAPVELTLHVPHDLWPVSVDPAQLDAALLNLAANARDAMPGGGQLVLAARNTRLPDDAWPEAGGLAGDYACITVTDDGEGMSEKTARQAFEPFFTTKAVGKGTGLGLSQVYGFASQSGGLAFIRREPVGTTVGILLPRCAGEAPAALAVPSEAPPHSLAGVRILCVEDDPVVAETMSSLLAVLDADITVVDSADAAVQADFSTVDLVLSDVMMPGRLDGIGLVNWLATHHPRLPVVLTSGYMVDPGRLRTLQIQFLRKPYTVSALINAIALALGRPGQSG</sequence>
<feature type="domain" description="Response regulatory" evidence="6">
    <location>
        <begin position="444"/>
        <end position="555"/>
    </location>
</feature>
<dbReference type="Gene3D" id="1.10.287.130">
    <property type="match status" value="1"/>
</dbReference>
<comment type="catalytic activity">
    <reaction evidence="1">
        <text>ATP + protein L-histidine = ADP + protein N-phospho-L-histidine.</text>
        <dbReference type="EC" id="2.7.13.3"/>
    </reaction>
</comment>
<dbReference type="SMART" id="SM00448">
    <property type="entry name" value="REC"/>
    <property type="match status" value="1"/>
</dbReference>
<comment type="caution">
    <text evidence="7">The sequence shown here is derived from an EMBL/GenBank/DDBJ whole genome shotgun (WGS) entry which is preliminary data.</text>
</comment>
<evidence type="ECO:0000256" key="1">
    <source>
        <dbReference type="ARBA" id="ARBA00000085"/>
    </source>
</evidence>
<dbReference type="Gene3D" id="3.40.50.2300">
    <property type="match status" value="1"/>
</dbReference>
<reference evidence="8" key="1">
    <citation type="journal article" date="2019" name="Int. J. Syst. Evol. Microbiol.">
        <title>The Global Catalogue of Microorganisms (GCM) 10K type strain sequencing project: providing services to taxonomists for standard genome sequencing and annotation.</title>
        <authorList>
            <consortium name="The Broad Institute Genomics Platform"/>
            <consortium name="The Broad Institute Genome Sequencing Center for Infectious Disease"/>
            <person name="Wu L."/>
            <person name="Ma J."/>
        </authorList>
    </citation>
    <scope>NUCLEOTIDE SEQUENCE [LARGE SCALE GENOMIC DNA]</scope>
    <source>
        <strain evidence="8">CCUG 38813</strain>
    </source>
</reference>
<dbReference type="PRINTS" id="PR00344">
    <property type="entry name" value="BCTRLSENSOR"/>
</dbReference>
<dbReference type="Gene3D" id="3.30.565.10">
    <property type="entry name" value="Histidine kinase-like ATPase, C-terminal domain"/>
    <property type="match status" value="1"/>
</dbReference>
<evidence type="ECO:0000259" key="6">
    <source>
        <dbReference type="PROSITE" id="PS50110"/>
    </source>
</evidence>
<feature type="modified residue" description="4-aspartylphosphate" evidence="4">
    <location>
        <position position="492"/>
    </location>
</feature>